<evidence type="ECO:0000313" key="3">
    <source>
        <dbReference type="Proteomes" id="UP000297273"/>
    </source>
</evidence>
<dbReference type="AlphaFoldDB" id="A0A5F1ZQP6"/>
<evidence type="ECO:0000313" key="1">
    <source>
        <dbReference type="EMBL" id="TGK05467.1"/>
    </source>
</evidence>
<reference evidence="2" key="1">
    <citation type="submission" date="2018-10" db="EMBL/GenBank/DDBJ databases">
        <authorList>
            <person name="Vincent A.T."/>
            <person name="Schiettekatte O."/>
            <person name="Bourhy P."/>
            <person name="Veyrier F.J."/>
            <person name="Picardeau M."/>
        </authorList>
    </citation>
    <scope>NUCLEOTIDE SEQUENCE</scope>
    <source>
        <strain evidence="2">201702690</strain>
    </source>
</reference>
<organism evidence="1 4">
    <name type="scientific">Leptospira langatensis</name>
    <dbReference type="NCBI Taxonomy" id="2484983"/>
    <lineage>
        <taxon>Bacteria</taxon>
        <taxon>Pseudomonadati</taxon>
        <taxon>Spirochaetota</taxon>
        <taxon>Spirochaetia</taxon>
        <taxon>Leptospirales</taxon>
        <taxon>Leptospiraceae</taxon>
        <taxon>Leptospira</taxon>
    </lineage>
</organism>
<proteinExistence type="predicted"/>
<dbReference type="EMBL" id="RQGC01000013">
    <property type="protein sequence ID" value="TGL38603.1"/>
    <property type="molecule type" value="Genomic_DNA"/>
</dbReference>
<dbReference type="EMBL" id="RQER01000001">
    <property type="protein sequence ID" value="TGK05467.1"/>
    <property type="molecule type" value="Genomic_DNA"/>
</dbReference>
<reference evidence="1 4" key="2">
    <citation type="journal article" date="2019" name="PLoS Negl. Trop. Dis.">
        <title>Revisiting the worldwide diversity of Leptospira species in the environment.</title>
        <authorList>
            <person name="Vincent A.T."/>
            <person name="Schiettekatte O."/>
            <person name="Bourhy P."/>
            <person name="Veyrier F.J."/>
            <person name="Picardeau M."/>
        </authorList>
    </citation>
    <scope>NUCLEOTIDE SEQUENCE [LARGE SCALE GENOMIC DNA]</scope>
    <source>
        <strain evidence="2">201702690</strain>
        <strain evidence="1 4">SSW18</strain>
    </source>
</reference>
<protein>
    <submittedName>
        <fullName evidence="1">Uncharacterized protein</fullName>
    </submittedName>
</protein>
<accession>A0A5F1ZQP6</accession>
<evidence type="ECO:0000313" key="4">
    <source>
        <dbReference type="Proteomes" id="UP000297946"/>
    </source>
</evidence>
<dbReference type="Proteomes" id="UP000297273">
    <property type="component" value="Unassembled WGS sequence"/>
</dbReference>
<sequence length="149" mass="16947">MKNVNKLLLLLLLVTFSVGSISGYFLLKSTKLQDQIEFDKLGIGTVKSGNSLSYLIIKRPKNVFGGHYYYFGARMGKENIPFVQKYSPVLDSEINKFDKIEALDECGQDTYVVTLKLNETDSYIKFNIFDKEPKQVDEKALQSCKRGRG</sequence>
<comment type="caution">
    <text evidence="1">The sequence shown here is derived from an EMBL/GenBank/DDBJ whole genome shotgun (WGS) entry which is preliminary data.</text>
</comment>
<dbReference type="RefSeq" id="WP_135647093.1">
    <property type="nucleotide sequence ID" value="NZ_RQER01000001.1"/>
</dbReference>
<dbReference type="OrthoDB" id="339120at2"/>
<keyword evidence="3" id="KW-1185">Reference proteome</keyword>
<gene>
    <name evidence="1" type="ORF">EHO57_01955</name>
    <name evidence="2" type="ORF">EHQ53_17715</name>
</gene>
<name>A0A5F1ZQP6_9LEPT</name>
<dbReference type="Proteomes" id="UP000297946">
    <property type="component" value="Unassembled WGS sequence"/>
</dbReference>
<evidence type="ECO:0000313" key="2">
    <source>
        <dbReference type="EMBL" id="TGL38603.1"/>
    </source>
</evidence>